<dbReference type="InterPro" id="IPR000276">
    <property type="entry name" value="GPCR_Rhodpsn"/>
</dbReference>
<dbReference type="InterPro" id="IPR017452">
    <property type="entry name" value="GPCR_Rhodpsn_7TM"/>
</dbReference>
<feature type="transmembrane region" description="Helical" evidence="5">
    <location>
        <begin position="88"/>
        <end position="111"/>
    </location>
</feature>
<dbReference type="PROSITE" id="PS50262">
    <property type="entry name" value="G_PROTEIN_RECEP_F1_2"/>
    <property type="match status" value="1"/>
</dbReference>
<feature type="transmembrane region" description="Helical" evidence="5">
    <location>
        <begin position="34"/>
        <end position="60"/>
    </location>
</feature>
<name>A0AAV2I475_LYMST</name>
<evidence type="ECO:0000256" key="1">
    <source>
        <dbReference type="ARBA" id="ARBA00004370"/>
    </source>
</evidence>
<dbReference type="PANTHER" id="PTHR46641">
    <property type="entry name" value="FMRFAMIDE RECEPTOR-RELATED"/>
    <property type="match status" value="1"/>
</dbReference>
<dbReference type="SUPFAM" id="SSF81321">
    <property type="entry name" value="Family A G protein-coupled receptor-like"/>
    <property type="match status" value="1"/>
</dbReference>
<keyword evidence="8" id="KW-1185">Reference proteome</keyword>
<sequence>ILLAPITFVGAVGNVLSIKTFFRLGISDGVNLSLLSLAASDLFYLITALITAISLMLLGVEELSGYKVRFALDPEAVFMTSTHSGSGFYAISMLVTTFITVVRCLAVAQPLKYRNLISRQTTTIIISLFTVLSVTSAVLTLAFLGILHQFDSKTNTTSSSLWLSPQQAIIKDVIFGIRDVILPLTSQIIVGVCVVIMARYLRKASSFRKTLSSNIAMDTITSISLIAEPLTRNNNPASAKVAGKEIQVVQQMLLIAVVYSLCNMPKVVFNMTQIILPEFYRGGRYSALYSTFNIVRELIQSVNASVTIFIYWKYNSKFRNHFVLQH</sequence>
<keyword evidence="2 5" id="KW-0812">Transmembrane</keyword>
<evidence type="ECO:0000256" key="5">
    <source>
        <dbReference type="SAM" id="Phobius"/>
    </source>
</evidence>
<evidence type="ECO:0000256" key="2">
    <source>
        <dbReference type="ARBA" id="ARBA00022692"/>
    </source>
</evidence>
<gene>
    <name evidence="7" type="ORF">GSLYS_00015131001</name>
</gene>
<dbReference type="AlphaFoldDB" id="A0AAV2I475"/>
<feature type="transmembrane region" description="Helical" evidence="5">
    <location>
        <begin position="180"/>
        <end position="201"/>
    </location>
</feature>
<organism evidence="7 8">
    <name type="scientific">Lymnaea stagnalis</name>
    <name type="common">Great pond snail</name>
    <name type="synonym">Helix stagnalis</name>
    <dbReference type="NCBI Taxonomy" id="6523"/>
    <lineage>
        <taxon>Eukaryota</taxon>
        <taxon>Metazoa</taxon>
        <taxon>Spiralia</taxon>
        <taxon>Lophotrochozoa</taxon>
        <taxon>Mollusca</taxon>
        <taxon>Gastropoda</taxon>
        <taxon>Heterobranchia</taxon>
        <taxon>Euthyneura</taxon>
        <taxon>Panpulmonata</taxon>
        <taxon>Hygrophila</taxon>
        <taxon>Lymnaeoidea</taxon>
        <taxon>Lymnaeidae</taxon>
        <taxon>Lymnaea</taxon>
    </lineage>
</organism>
<feature type="transmembrane region" description="Helical" evidence="5">
    <location>
        <begin position="123"/>
        <end position="147"/>
    </location>
</feature>
<dbReference type="PANTHER" id="PTHR46641:SF2">
    <property type="entry name" value="FMRFAMIDE RECEPTOR"/>
    <property type="match status" value="1"/>
</dbReference>
<keyword evidence="3 5" id="KW-1133">Transmembrane helix</keyword>
<proteinExistence type="predicted"/>
<reference evidence="7 8" key="1">
    <citation type="submission" date="2024-04" db="EMBL/GenBank/DDBJ databases">
        <authorList>
            <consortium name="Genoscope - CEA"/>
            <person name="William W."/>
        </authorList>
    </citation>
    <scope>NUCLEOTIDE SEQUENCE [LARGE SCALE GENOMIC DNA]</scope>
</reference>
<dbReference type="Proteomes" id="UP001497497">
    <property type="component" value="Unassembled WGS sequence"/>
</dbReference>
<keyword evidence="4 5" id="KW-0472">Membrane</keyword>
<dbReference type="GO" id="GO:0016020">
    <property type="term" value="C:membrane"/>
    <property type="evidence" value="ECO:0007669"/>
    <property type="project" value="UniProtKB-SubCell"/>
</dbReference>
<protein>
    <recommendedName>
        <fullName evidence="6">G-protein coupled receptors family 1 profile domain-containing protein</fullName>
    </recommendedName>
</protein>
<evidence type="ECO:0000259" key="6">
    <source>
        <dbReference type="PROSITE" id="PS50262"/>
    </source>
</evidence>
<comment type="caution">
    <text evidence="7">The sequence shown here is derived from an EMBL/GenBank/DDBJ whole genome shotgun (WGS) entry which is preliminary data.</text>
</comment>
<feature type="domain" description="G-protein coupled receptors family 1 profile" evidence="6">
    <location>
        <begin position="13"/>
        <end position="311"/>
    </location>
</feature>
<feature type="transmembrane region" description="Helical" evidence="5">
    <location>
        <begin position="6"/>
        <end position="22"/>
    </location>
</feature>
<evidence type="ECO:0000313" key="7">
    <source>
        <dbReference type="EMBL" id="CAL1541525.1"/>
    </source>
</evidence>
<dbReference type="InterPro" id="IPR052954">
    <property type="entry name" value="GPCR-Ligand_Int"/>
</dbReference>
<feature type="non-terminal residue" evidence="7">
    <location>
        <position position="1"/>
    </location>
</feature>
<dbReference type="Gene3D" id="1.20.1070.10">
    <property type="entry name" value="Rhodopsin 7-helix transmembrane proteins"/>
    <property type="match status" value="1"/>
</dbReference>
<comment type="subcellular location">
    <subcellularLocation>
        <location evidence="1">Membrane</location>
    </subcellularLocation>
</comment>
<evidence type="ECO:0000256" key="4">
    <source>
        <dbReference type="ARBA" id="ARBA00023136"/>
    </source>
</evidence>
<accession>A0AAV2I475</accession>
<evidence type="ECO:0000256" key="3">
    <source>
        <dbReference type="ARBA" id="ARBA00022989"/>
    </source>
</evidence>
<dbReference type="GO" id="GO:0004930">
    <property type="term" value="F:G protein-coupled receptor activity"/>
    <property type="evidence" value="ECO:0007669"/>
    <property type="project" value="InterPro"/>
</dbReference>
<dbReference type="Pfam" id="PF00001">
    <property type="entry name" value="7tm_1"/>
    <property type="match status" value="1"/>
</dbReference>
<evidence type="ECO:0000313" key="8">
    <source>
        <dbReference type="Proteomes" id="UP001497497"/>
    </source>
</evidence>
<dbReference type="EMBL" id="CAXITT010000437">
    <property type="protein sequence ID" value="CAL1541525.1"/>
    <property type="molecule type" value="Genomic_DNA"/>
</dbReference>